<name>A0A665WC27_ECHNA</name>
<reference evidence="2" key="3">
    <citation type="submission" date="2025-09" db="UniProtKB">
        <authorList>
            <consortium name="Ensembl"/>
        </authorList>
    </citation>
    <scope>IDENTIFICATION</scope>
</reference>
<keyword evidence="1" id="KW-0677">Repeat</keyword>
<evidence type="ECO:0000313" key="2">
    <source>
        <dbReference type="Ensembl" id="ENSENLP00000041624.1"/>
    </source>
</evidence>
<dbReference type="Pfam" id="PF02493">
    <property type="entry name" value="MORN"/>
    <property type="match status" value="4"/>
</dbReference>
<dbReference type="InterPro" id="IPR003409">
    <property type="entry name" value="MORN"/>
</dbReference>
<evidence type="ECO:0000256" key="1">
    <source>
        <dbReference type="ARBA" id="ARBA00022737"/>
    </source>
</evidence>
<dbReference type="SUPFAM" id="SSF82185">
    <property type="entry name" value="Histone H3 K4-specific methyltransferase SET7/9 N-terminal domain"/>
    <property type="match status" value="1"/>
</dbReference>
<dbReference type="InterPro" id="IPR052849">
    <property type="entry name" value="MORN_repeat_protein"/>
</dbReference>
<dbReference type="InParanoid" id="A0A665WC27"/>
<dbReference type="Ensembl" id="ENSENLT00000042680.1">
    <property type="protein sequence ID" value="ENSENLP00000041624.1"/>
    <property type="gene ID" value="ENSENLG00000017824.1"/>
</dbReference>
<reference evidence="2" key="1">
    <citation type="submission" date="2021-04" db="EMBL/GenBank/DDBJ databases">
        <authorList>
            <consortium name="Wellcome Sanger Institute Data Sharing"/>
        </authorList>
    </citation>
    <scope>NUCLEOTIDE SEQUENCE [LARGE SCALE GENOMIC DNA]</scope>
</reference>
<dbReference type="PANTHER" id="PTHR46917:SF1">
    <property type="entry name" value="MORN REPEAT-CONTAINING PROTEIN 2"/>
    <property type="match status" value="1"/>
</dbReference>
<gene>
    <name evidence="2" type="primary">morn2</name>
</gene>
<proteinExistence type="predicted"/>
<organism evidence="2 3">
    <name type="scientific">Echeneis naucrates</name>
    <name type="common">Live sharksucker</name>
    <dbReference type="NCBI Taxonomy" id="173247"/>
    <lineage>
        <taxon>Eukaryota</taxon>
        <taxon>Metazoa</taxon>
        <taxon>Chordata</taxon>
        <taxon>Craniata</taxon>
        <taxon>Vertebrata</taxon>
        <taxon>Euteleostomi</taxon>
        <taxon>Actinopterygii</taxon>
        <taxon>Neopterygii</taxon>
        <taxon>Teleostei</taxon>
        <taxon>Neoteleostei</taxon>
        <taxon>Acanthomorphata</taxon>
        <taxon>Carangaria</taxon>
        <taxon>Carangiformes</taxon>
        <taxon>Echeneidae</taxon>
        <taxon>Echeneis</taxon>
    </lineage>
</organism>
<evidence type="ECO:0000313" key="3">
    <source>
        <dbReference type="Proteomes" id="UP000472264"/>
    </source>
</evidence>
<reference evidence="2" key="2">
    <citation type="submission" date="2025-08" db="UniProtKB">
        <authorList>
            <consortium name="Ensembl"/>
        </authorList>
    </citation>
    <scope>IDENTIFICATION</scope>
</reference>
<dbReference type="SMART" id="SM00698">
    <property type="entry name" value="MORN"/>
    <property type="match status" value="3"/>
</dbReference>
<dbReference type="Gene3D" id="2.20.110.10">
    <property type="entry name" value="Histone H3 K4-specific methyltransferase SET7/9 N-terminal domain"/>
    <property type="match status" value="2"/>
</dbReference>
<protein>
    <submittedName>
        <fullName evidence="2">MORN repeat containing 2</fullName>
    </submittedName>
</protein>
<sequence>MPFSFSDNQESHSLNVYGKYILYKYILFISQSRCLKENVFAGDPLIKATFIFPNGDRYEGECSRSASGALMRNGVGKHTSANGIIYTGEWLEDRMHGQGTLRYPSGALYEGQFKDNTYHGTGTYTFPNGSSYKGQFHMNRLEGDGAFTNTQGLVWMGEFHGKAALDLHMMRMM</sequence>
<dbReference type="Proteomes" id="UP000472264">
    <property type="component" value="Chromosome 23"/>
</dbReference>
<accession>A0A665WC27</accession>
<dbReference type="PANTHER" id="PTHR46917">
    <property type="entry name" value="MORN REPEAT-CONTAINING PROTEIN 2"/>
    <property type="match status" value="1"/>
</dbReference>
<dbReference type="AlphaFoldDB" id="A0A665WC27"/>
<keyword evidence="3" id="KW-1185">Reference proteome</keyword>